<protein>
    <submittedName>
        <fullName evidence="2">PIN domain-containing protein</fullName>
    </submittedName>
</protein>
<dbReference type="RefSeq" id="WP_236500834.1">
    <property type="nucleotide sequence ID" value="NZ_CP091244.1"/>
</dbReference>
<keyword evidence="3" id="KW-1185">Reference proteome</keyword>
<sequence length="115" mass="13429">MSQRIYLDACIVIYLIEKHTVFRPKILEKMEQSPGCQLAVSPLLRLEVLTKPLRDQNVELYQEFEDFIAAQIMLPITDEIYDAALQLRARFRLKTPDALHPCHGTVLRLHRILDE</sequence>
<dbReference type="EMBL" id="CP091244">
    <property type="protein sequence ID" value="UJS25539.1"/>
    <property type="molecule type" value="Genomic_DNA"/>
</dbReference>
<dbReference type="Gene3D" id="3.40.50.1010">
    <property type="entry name" value="5'-nuclease"/>
    <property type="match status" value="1"/>
</dbReference>
<accession>A0ABY3T419</accession>
<dbReference type="Pfam" id="PF01850">
    <property type="entry name" value="PIN"/>
    <property type="match status" value="1"/>
</dbReference>
<evidence type="ECO:0000259" key="1">
    <source>
        <dbReference type="Pfam" id="PF01850"/>
    </source>
</evidence>
<organism evidence="2 3">
    <name type="scientific">Thiothrix winogradskyi</name>
    <dbReference type="NCBI Taxonomy" id="96472"/>
    <lineage>
        <taxon>Bacteria</taxon>
        <taxon>Pseudomonadati</taxon>
        <taxon>Pseudomonadota</taxon>
        <taxon>Gammaproteobacteria</taxon>
        <taxon>Thiotrichales</taxon>
        <taxon>Thiotrichaceae</taxon>
        <taxon>Thiothrix</taxon>
    </lineage>
</organism>
<evidence type="ECO:0000313" key="2">
    <source>
        <dbReference type="EMBL" id="UJS25539.1"/>
    </source>
</evidence>
<dbReference type="SUPFAM" id="SSF88723">
    <property type="entry name" value="PIN domain-like"/>
    <property type="match status" value="1"/>
</dbReference>
<reference evidence="2" key="1">
    <citation type="journal article" date="2022" name="Microorganisms">
        <title>Two New Species of Filamentous Sulfur Bacteria of the Genus Thiothrix, Thiothrix winogradskyi sp. nov. and 'Candidatus Thiothrix sulfatifontis' sp. nov.</title>
        <authorList>
            <person name="Ravin N.V."/>
            <person name="Rossetti S."/>
            <person name="Beletsky A.V."/>
            <person name="Kadnikov V.V."/>
            <person name="Rudenko T.S."/>
            <person name="Smolyakov D.D."/>
            <person name="Moskvitina M.I."/>
            <person name="Gureeva M.V."/>
            <person name="Mardanov A.V."/>
            <person name="Grabovich M.Y."/>
        </authorList>
    </citation>
    <scope>NUCLEOTIDE SEQUENCE</scope>
    <source>
        <strain evidence="2">CT3</strain>
    </source>
</reference>
<name>A0ABY3T419_9GAMM</name>
<dbReference type="InterPro" id="IPR002716">
    <property type="entry name" value="PIN_dom"/>
</dbReference>
<proteinExistence type="predicted"/>
<dbReference type="Proteomes" id="UP001054801">
    <property type="component" value="Chromosome"/>
</dbReference>
<feature type="domain" description="PIN" evidence="1">
    <location>
        <begin position="5"/>
        <end position="100"/>
    </location>
</feature>
<gene>
    <name evidence="2" type="ORF">L2Y54_05720</name>
</gene>
<dbReference type="InterPro" id="IPR029060">
    <property type="entry name" value="PIN-like_dom_sf"/>
</dbReference>
<evidence type="ECO:0000313" key="3">
    <source>
        <dbReference type="Proteomes" id="UP001054801"/>
    </source>
</evidence>